<dbReference type="AlphaFoldDB" id="A0AAV7VAU0"/>
<dbReference type="Proteomes" id="UP001066276">
    <property type="component" value="Chromosome 2_1"/>
</dbReference>
<accession>A0AAV7VAU0</accession>
<feature type="compositionally biased region" description="Basic and acidic residues" evidence="1">
    <location>
        <begin position="137"/>
        <end position="155"/>
    </location>
</feature>
<reference evidence="2" key="1">
    <citation type="journal article" date="2022" name="bioRxiv">
        <title>Sequencing and chromosome-scale assembly of the giantPleurodeles waltlgenome.</title>
        <authorList>
            <person name="Brown T."/>
            <person name="Elewa A."/>
            <person name="Iarovenko S."/>
            <person name="Subramanian E."/>
            <person name="Araus A.J."/>
            <person name="Petzold A."/>
            <person name="Susuki M."/>
            <person name="Suzuki K.-i.T."/>
            <person name="Hayashi T."/>
            <person name="Toyoda A."/>
            <person name="Oliveira C."/>
            <person name="Osipova E."/>
            <person name="Leigh N.D."/>
            <person name="Simon A."/>
            <person name="Yun M.H."/>
        </authorList>
    </citation>
    <scope>NUCLEOTIDE SEQUENCE</scope>
    <source>
        <strain evidence="2">20211129_DDA</strain>
        <tissue evidence="2">Liver</tissue>
    </source>
</reference>
<evidence type="ECO:0000313" key="3">
    <source>
        <dbReference type="Proteomes" id="UP001066276"/>
    </source>
</evidence>
<protein>
    <submittedName>
        <fullName evidence="2">Uncharacterized protein</fullName>
    </submittedName>
</protein>
<proteinExistence type="predicted"/>
<feature type="compositionally biased region" description="Acidic residues" evidence="1">
    <location>
        <begin position="65"/>
        <end position="82"/>
    </location>
</feature>
<dbReference type="EMBL" id="JANPWB010000003">
    <property type="protein sequence ID" value="KAJ1198472.1"/>
    <property type="molecule type" value="Genomic_DNA"/>
</dbReference>
<comment type="caution">
    <text evidence="2">The sequence shown here is derived from an EMBL/GenBank/DDBJ whole genome shotgun (WGS) entry which is preliminary data.</text>
</comment>
<feature type="region of interest" description="Disordered" evidence="1">
    <location>
        <begin position="44"/>
        <end position="123"/>
    </location>
</feature>
<keyword evidence="3" id="KW-1185">Reference proteome</keyword>
<feature type="compositionally biased region" description="Basic and acidic residues" evidence="1">
    <location>
        <begin position="102"/>
        <end position="114"/>
    </location>
</feature>
<sequence length="169" mass="18544">MTLYSSFIKKYCSRLSSNAAPASEWRCSRGRDISVSVTRCPDDQEAGACAMTPDFRVPGTLNSEDGLEPASEDQDEEESTEAESDKREKTKRRSGSLGVSRETVHPEDQERSKDTLGSCHVPGGAWLTKVRSFLKDNRLLKRGEGGRKGEGKDGEEGVGEGSSWEGVRR</sequence>
<evidence type="ECO:0000313" key="2">
    <source>
        <dbReference type="EMBL" id="KAJ1198472.1"/>
    </source>
</evidence>
<gene>
    <name evidence="2" type="ORF">NDU88_002313</name>
</gene>
<name>A0AAV7VAU0_PLEWA</name>
<feature type="region of interest" description="Disordered" evidence="1">
    <location>
        <begin position="137"/>
        <end position="169"/>
    </location>
</feature>
<organism evidence="2 3">
    <name type="scientific">Pleurodeles waltl</name>
    <name type="common">Iberian ribbed newt</name>
    <dbReference type="NCBI Taxonomy" id="8319"/>
    <lineage>
        <taxon>Eukaryota</taxon>
        <taxon>Metazoa</taxon>
        <taxon>Chordata</taxon>
        <taxon>Craniata</taxon>
        <taxon>Vertebrata</taxon>
        <taxon>Euteleostomi</taxon>
        <taxon>Amphibia</taxon>
        <taxon>Batrachia</taxon>
        <taxon>Caudata</taxon>
        <taxon>Salamandroidea</taxon>
        <taxon>Salamandridae</taxon>
        <taxon>Pleurodelinae</taxon>
        <taxon>Pleurodeles</taxon>
    </lineage>
</organism>
<evidence type="ECO:0000256" key="1">
    <source>
        <dbReference type="SAM" id="MobiDB-lite"/>
    </source>
</evidence>